<dbReference type="AlphaFoldDB" id="A0A6A3BWX8"/>
<keyword evidence="4" id="KW-0804">Transcription</keyword>
<evidence type="ECO:0000256" key="3">
    <source>
        <dbReference type="ARBA" id="ARBA00023125"/>
    </source>
</evidence>
<accession>A0A6A3BWX8</accession>
<sequence>MDEDQGNDGFLDMGKADKSVWLMKCPIVVAKSWENQASSSDSQPVAKVVFSLDPLKPNEPQFTMEMVGLETERILKSYTLNMFKDFVPIDASRSSIGRVSLSSRHRNFSTMAGAEDFVKGNVRPNGVIFPPSDYEIG</sequence>
<evidence type="ECO:0000256" key="5">
    <source>
        <dbReference type="ARBA" id="ARBA00023242"/>
    </source>
</evidence>
<gene>
    <name evidence="6" type="ORF">F3Y22_tig00019423pilonHSYRG00005</name>
</gene>
<evidence type="ECO:0000256" key="4">
    <source>
        <dbReference type="ARBA" id="ARBA00023163"/>
    </source>
</evidence>
<dbReference type="SUPFAM" id="SSF50916">
    <property type="entry name" value="Rap30/74 interaction domains"/>
    <property type="match status" value="1"/>
</dbReference>
<proteinExistence type="predicted"/>
<evidence type="ECO:0000313" key="6">
    <source>
        <dbReference type="EMBL" id="KAE8720457.1"/>
    </source>
</evidence>
<dbReference type="InterPro" id="IPR003196">
    <property type="entry name" value="TFIIF_beta"/>
</dbReference>
<dbReference type="InterPro" id="IPR011039">
    <property type="entry name" value="TFIIF_interaction"/>
</dbReference>
<dbReference type="GO" id="GO:0006367">
    <property type="term" value="P:transcription initiation at RNA polymerase II promoter"/>
    <property type="evidence" value="ECO:0007669"/>
    <property type="project" value="InterPro"/>
</dbReference>
<organism evidence="6">
    <name type="scientific">Hibiscus syriacus</name>
    <name type="common">Rose of Sharon</name>
    <dbReference type="NCBI Taxonomy" id="106335"/>
    <lineage>
        <taxon>Eukaryota</taxon>
        <taxon>Viridiplantae</taxon>
        <taxon>Streptophyta</taxon>
        <taxon>Embryophyta</taxon>
        <taxon>Tracheophyta</taxon>
        <taxon>Spermatophyta</taxon>
        <taxon>Magnoliopsida</taxon>
        <taxon>eudicotyledons</taxon>
        <taxon>Gunneridae</taxon>
        <taxon>Pentapetalae</taxon>
        <taxon>rosids</taxon>
        <taxon>malvids</taxon>
        <taxon>Malvales</taxon>
        <taxon>Malvaceae</taxon>
        <taxon>Malvoideae</taxon>
        <taxon>Hibiscus</taxon>
    </lineage>
</organism>
<reference evidence="6" key="1">
    <citation type="submission" date="2019-09" db="EMBL/GenBank/DDBJ databases">
        <title>Draft genome information of white flower Hibiscus syriacus.</title>
        <authorList>
            <person name="Kim Y.-M."/>
        </authorList>
    </citation>
    <scope>NUCLEOTIDE SEQUENCE [LARGE SCALE GENOMIC DNA]</scope>
    <source>
        <strain evidence="6">YM2019G1</strain>
        <tissue evidence="6">Leaf</tissue>
    </source>
</reference>
<dbReference type="PANTHER" id="PTHR10445">
    <property type="entry name" value="GENERAL TRANSCRIPTION FACTOR IIF SUBUNIT 2"/>
    <property type="match status" value="1"/>
</dbReference>
<dbReference type="EMBL" id="VEPZ02000719">
    <property type="protein sequence ID" value="KAE8720457.1"/>
    <property type="molecule type" value="Genomic_DNA"/>
</dbReference>
<comment type="caution">
    <text evidence="6">The sequence shown here is derived from an EMBL/GenBank/DDBJ whole genome shotgun (WGS) entry which is preliminary data.</text>
</comment>
<protein>
    <submittedName>
        <fullName evidence="6">Cysteine proteinase 15A-like</fullName>
    </submittedName>
</protein>
<dbReference type="GO" id="GO:0003677">
    <property type="term" value="F:DNA binding"/>
    <property type="evidence" value="ECO:0007669"/>
    <property type="project" value="UniProtKB-KW"/>
</dbReference>
<comment type="subcellular location">
    <subcellularLocation>
        <location evidence="1">Nucleus</location>
    </subcellularLocation>
</comment>
<keyword evidence="5" id="KW-0539">Nucleus</keyword>
<keyword evidence="3" id="KW-0238">DNA-binding</keyword>
<keyword evidence="2" id="KW-0805">Transcription regulation</keyword>
<evidence type="ECO:0000256" key="1">
    <source>
        <dbReference type="ARBA" id="ARBA00004123"/>
    </source>
</evidence>
<name>A0A6A3BWX8_HIBSY</name>
<dbReference type="PANTHER" id="PTHR10445:SF0">
    <property type="entry name" value="GENERAL TRANSCRIPTION FACTOR IIF SUBUNIT 2"/>
    <property type="match status" value="1"/>
</dbReference>
<evidence type="ECO:0000256" key="2">
    <source>
        <dbReference type="ARBA" id="ARBA00023015"/>
    </source>
</evidence>
<dbReference type="GO" id="GO:0005674">
    <property type="term" value="C:transcription factor TFIIF complex"/>
    <property type="evidence" value="ECO:0007669"/>
    <property type="project" value="InterPro"/>
</dbReference>